<proteinExistence type="predicted"/>
<organism evidence="2 3">
    <name type="scientific">Streptomonospora halophila</name>
    <dbReference type="NCBI Taxonomy" id="427369"/>
    <lineage>
        <taxon>Bacteria</taxon>
        <taxon>Bacillati</taxon>
        <taxon>Actinomycetota</taxon>
        <taxon>Actinomycetes</taxon>
        <taxon>Streptosporangiales</taxon>
        <taxon>Nocardiopsidaceae</taxon>
        <taxon>Streptomonospora</taxon>
    </lineage>
</organism>
<name>A0ABP9GX92_9ACTN</name>
<evidence type="ECO:0000313" key="3">
    <source>
        <dbReference type="Proteomes" id="UP001499993"/>
    </source>
</evidence>
<feature type="compositionally biased region" description="Low complexity" evidence="1">
    <location>
        <begin position="17"/>
        <end position="30"/>
    </location>
</feature>
<dbReference type="EMBL" id="BAABIK010000036">
    <property type="protein sequence ID" value="GAA4955506.1"/>
    <property type="molecule type" value="Genomic_DNA"/>
</dbReference>
<sequence>MWPGVWPGVHTVRSLRPGRSTGSPSESSRSGGAGGLEEGCRFREPLQLGGCRPGLGSAAQLPGVLFVGADAGEAADQFRVGAVHGDPGAGGRAHASGEPGVVGVEVGDHNAVHVADRGARGLQPGGEGSPGVLVVPSRVDEHRSSRAFQHVDEGVAEGVAGDGHGHAPHALAQILHRWQRPHGILLLNRKTESDSIRGGGASGPRGGCEAVADAD</sequence>
<comment type="caution">
    <text evidence="2">The sequence shown here is derived from an EMBL/GenBank/DDBJ whole genome shotgun (WGS) entry which is preliminary data.</text>
</comment>
<evidence type="ECO:0000313" key="2">
    <source>
        <dbReference type="EMBL" id="GAA4955506.1"/>
    </source>
</evidence>
<feature type="region of interest" description="Disordered" evidence="1">
    <location>
        <begin position="1"/>
        <end position="38"/>
    </location>
</feature>
<accession>A0ABP9GX92</accession>
<keyword evidence="3" id="KW-1185">Reference proteome</keyword>
<evidence type="ECO:0000256" key="1">
    <source>
        <dbReference type="SAM" id="MobiDB-lite"/>
    </source>
</evidence>
<feature type="region of interest" description="Disordered" evidence="1">
    <location>
        <begin position="192"/>
        <end position="215"/>
    </location>
</feature>
<reference evidence="3" key="1">
    <citation type="journal article" date="2019" name="Int. J. Syst. Evol. Microbiol.">
        <title>The Global Catalogue of Microorganisms (GCM) 10K type strain sequencing project: providing services to taxonomists for standard genome sequencing and annotation.</title>
        <authorList>
            <consortium name="The Broad Institute Genomics Platform"/>
            <consortium name="The Broad Institute Genome Sequencing Center for Infectious Disease"/>
            <person name="Wu L."/>
            <person name="Ma J."/>
        </authorList>
    </citation>
    <scope>NUCLEOTIDE SEQUENCE [LARGE SCALE GENOMIC DNA]</scope>
    <source>
        <strain evidence="3">JCM 18123</strain>
    </source>
</reference>
<gene>
    <name evidence="2" type="ORF">GCM10023224_46330</name>
</gene>
<dbReference type="Proteomes" id="UP001499993">
    <property type="component" value="Unassembled WGS sequence"/>
</dbReference>
<feature type="compositionally biased region" description="Gly residues" evidence="1">
    <location>
        <begin position="197"/>
        <end position="206"/>
    </location>
</feature>
<protein>
    <submittedName>
        <fullName evidence="2">Uncharacterized protein</fullName>
    </submittedName>
</protein>